<comment type="caution">
    <text evidence="10">The sequence shown here is derived from an EMBL/GenBank/DDBJ whole genome shotgun (WGS) entry which is preliminary data.</text>
</comment>
<gene>
    <name evidence="10" type="ORF">B4U80_08567</name>
</gene>
<sequence length="310" mass="34512">MSVGNDGMRRLIETINRIQDASSRIGGDGLNLDLPQIAVVGGQSAGKSSVLENFVGRDFLPRGSGIVTRCPLILQLIHNANEEYGLFLHNQKKKYHNFNEIRDEIQQETDRKIGNNKNVSSDPINLRIYSPNVLDLTLIDLPGITRNPVGDQPKDIEQQIIKVVLDYISRENCLILAVSAANQDLATSDAIKIASQVDPDGERTIGVLTKLDLMDRGTDARDILDNKVVPLKRGYIGVVNRSQSDITTNKDIKSAIEAEAHFFQTHRAYRDIANRLGTPFLQKSLNEQLTRHIKNAMPGLVNKLETTLRE</sequence>
<organism evidence="10 11">
    <name type="scientific">Leptotrombidium deliense</name>
    <dbReference type="NCBI Taxonomy" id="299467"/>
    <lineage>
        <taxon>Eukaryota</taxon>
        <taxon>Metazoa</taxon>
        <taxon>Ecdysozoa</taxon>
        <taxon>Arthropoda</taxon>
        <taxon>Chelicerata</taxon>
        <taxon>Arachnida</taxon>
        <taxon>Acari</taxon>
        <taxon>Acariformes</taxon>
        <taxon>Trombidiformes</taxon>
        <taxon>Prostigmata</taxon>
        <taxon>Anystina</taxon>
        <taxon>Parasitengona</taxon>
        <taxon>Trombiculoidea</taxon>
        <taxon>Trombiculidae</taxon>
        <taxon>Leptotrombidium</taxon>
    </lineage>
</organism>
<dbReference type="GO" id="GO:0031623">
    <property type="term" value="P:receptor internalization"/>
    <property type="evidence" value="ECO:0007669"/>
    <property type="project" value="TreeGrafter"/>
</dbReference>
<dbReference type="CDD" id="cd08771">
    <property type="entry name" value="DLP_1"/>
    <property type="match status" value="1"/>
</dbReference>
<feature type="non-terminal residue" evidence="10">
    <location>
        <position position="310"/>
    </location>
</feature>
<evidence type="ECO:0000256" key="5">
    <source>
        <dbReference type="ARBA" id="ARBA00022801"/>
    </source>
</evidence>
<dbReference type="Pfam" id="PF00350">
    <property type="entry name" value="Dynamin_N"/>
    <property type="match status" value="1"/>
</dbReference>
<dbReference type="InterPro" id="IPR001401">
    <property type="entry name" value="Dynamin_GTPase"/>
</dbReference>
<dbReference type="GO" id="GO:0005525">
    <property type="term" value="F:GTP binding"/>
    <property type="evidence" value="ECO:0007669"/>
    <property type="project" value="UniProtKB-KW"/>
</dbReference>
<keyword evidence="5" id="KW-0378">Hydrolase</keyword>
<keyword evidence="4 8" id="KW-0547">Nucleotide-binding</keyword>
<dbReference type="GO" id="GO:0005737">
    <property type="term" value="C:cytoplasm"/>
    <property type="evidence" value="ECO:0007669"/>
    <property type="project" value="TreeGrafter"/>
</dbReference>
<dbReference type="Pfam" id="PF01031">
    <property type="entry name" value="Dynamin_M"/>
    <property type="match status" value="1"/>
</dbReference>
<dbReference type="InterPro" id="IPR019762">
    <property type="entry name" value="Dynamin_GTPase_CS"/>
</dbReference>
<dbReference type="GO" id="GO:0005874">
    <property type="term" value="C:microtubule"/>
    <property type="evidence" value="ECO:0007669"/>
    <property type="project" value="UniProtKB-KW"/>
</dbReference>
<evidence type="ECO:0000256" key="2">
    <source>
        <dbReference type="ARBA" id="ARBA00022583"/>
    </source>
</evidence>
<evidence type="ECO:0000256" key="7">
    <source>
        <dbReference type="ARBA" id="ARBA00023175"/>
    </source>
</evidence>
<dbReference type="PANTHER" id="PTHR11566">
    <property type="entry name" value="DYNAMIN"/>
    <property type="match status" value="1"/>
</dbReference>
<proteinExistence type="inferred from homology"/>
<dbReference type="AlphaFoldDB" id="A0A443S7R7"/>
<reference evidence="10 11" key="1">
    <citation type="journal article" date="2018" name="Gigascience">
        <title>Genomes of trombidid mites reveal novel predicted allergens and laterally-transferred genes associated with secondary metabolism.</title>
        <authorList>
            <person name="Dong X."/>
            <person name="Chaisiri K."/>
            <person name="Xia D."/>
            <person name="Armstrong S.D."/>
            <person name="Fang Y."/>
            <person name="Donnelly M.J."/>
            <person name="Kadowaki T."/>
            <person name="McGarry J.W."/>
            <person name="Darby A.C."/>
            <person name="Makepeace B.L."/>
        </authorList>
    </citation>
    <scope>NUCLEOTIDE SEQUENCE [LARGE SCALE GENOMIC DNA]</scope>
    <source>
        <strain evidence="10">UoL-UT</strain>
    </source>
</reference>
<feature type="domain" description="Dynamin-type G" evidence="9">
    <location>
        <begin position="31"/>
        <end position="298"/>
    </location>
</feature>
<dbReference type="OrthoDB" id="6433215at2759"/>
<evidence type="ECO:0000256" key="8">
    <source>
        <dbReference type="RuleBase" id="RU003932"/>
    </source>
</evidence>
<evidence type="ECO:0000256" key="1">
    <source>
        <dbReference type="ARBA" id="ARBA00011980"/>
    </source>
</evidence>
<keyword evidence="3" id="KW-0493">Microtubule</keyword>
<keyword evidence="11" id="KW-1185">Reference proteome</keyword>
<dbReference type="EMBL" id="NCKV01006176">
    <property type="protein sequence ID" value="RWS23599.1"/>
    <property type="molecule type" value="Genomic_DNA"/>
</dbReference>
<keyword evidence="7" id="KW-0505">Motor protein</keyword>
<evidence type="ECO:0000313" key="11">
    <source>
        <dbReference type="Proteomes" id="UP000288716"/>
    </source>
</evidence>
<dbReference type="SUPFAM" id="SSF52540">
    <property type="entry name" value="P-loop containing nucleoside triphosphate hydrolases"/>
    <property type="match status" value="1"/>
</dbReference>
<comment type="similarity">
    <text evidence="8">Belongs to the TRAFAC class dynamin-like GTPase superfamily. Dynamin/Fzo/YdjA family.</text>
</comment>
<keyword evidence="2" id="KW-0254">Endocytosis</keyword>
<keyword evidence="6 8" id="KW-0342">GTP-binding</keyword>
<dbReference type="PRINTS" id="PR00195">
    <property type="entry name" value="DYNAMIN"/>
</dbReference>
<dbReference type="STRING" id="299467.A0A443S7R7"/>
<dbReference type="EC" id="3.6.5.5" evidence="1"/>
<dbReference type="InterPro" id="IPR045063">
    <property type="entry name" value="Dynamin_N"/>
</dbReference>
<dbReference type="PROSITE" id="PS51718">
    <property type="entry name" value="G_DYNAMIN_2"/>
    <property type="match status" value="1"/>
</dbReference>
<evidence type="ECO:0000256" key="3">
    <source>
        <dbReference type="ARBA" id="ARBA00022701"/>
    </source>
</evidence>
<dbReference type="GO" id="GO:0008017">
    <property type="term" value="F:microtubule binding"/>
    <property type="evidence" value="ECO:0007669"/>
    <property type="project" value="TreeGrafter"/>
</dbReference>
<dbReference type="SMART" id="SM00053">
    <property type="entry name" value="DYNc"/>
    <property type="match status" value="1"/>
</dbReference>
<evidence type="ECO:0000256" key="6">
    <source>
        <dbReference type="ARBA" id="ARBA00023134"/>
    </source>
</evidence>
<dbReference type="Gene3D" id="3.40.50.300">
    <property type="entry name" value="P-loop containing nucleotide triphosphate hydrolases"/>
    <property type="match status" value="1"/>
</dbReference>
<dbReference type="InterPro" id="IPR000375">
    <property type="entry name" value="Dynamin_stalk"/>
</dbReference>
<name>A0A443S7R7_9ACAR</name>
<evidence type="ECO:0000256" key="4">
    <source>
        <dbReference type="ARBA" id="ARBA00022741"/>
    </source>
</evidence>
<dbReference type="InterPro" id="IPR022812">
    <property type="entry name" value="Dynamin"/>
</dbReference>
<dbReference type="GO" id="GO:0005886">
    <property type="term" value="C:plasma membrane"/>
    <property type="evidence" value="ECO:0007669"/>
    <property type="project" value="TreeGrafter"/>
</dbReference>
<dbReference type="VEuPathDB" id="VectorBase:LDEU008441"/>
<dbReference type="FunFam" id="3.40.50.300:FF:000045">
    <property type="entry name" value="dynamin-1 isoform X2"/>
    <property type="match status" value="1"/>
</dbReference>
<dbReference type="PROSITE" id="PS00410">
    <property type="entry name" value="G_DYNAMIN_1"/>
    <property type="match status" value="1"/>
</dbReference>
<evidence type="ECO:0000259" key="9">
    <source>
        <dbReference type="PROSITE" id="PS51718"/>
    </source>
</evidence>
<accession>A0A443S7R7</accession>
<dbReference type="GO" id="GO:0003924">
    <property type="term" value="F:GTPase activity"/>
    <property type="evidence" value="ECO:0007669"/>
    <property type="project" value="InterPro"/>
</dbReference>
<dbReference type="PANTHER" id="PTHR11566:SF212">
    <property type="entry name" value="DYNAMIN"/>
    <property type="match status" value="1"/>
</dbReference>
<evidence type="ECO:0000313" key="10">
    <source>
        <dbReference type="EMBL" id="RWS23599.1"/>
    </source>
</evidence>
<dbReference type="Proteomes" id="UP000288716">
    <property type="component" value="Unassembled WGS sequence"/>
</dbReference>
<dbReference type="InterPro" id="IPR027417">
    <property type="entry name" value="P-loop_NTPase"/>
</dbReference>
<dbReference type="InterPro" id="IPR030381">
    <property type="entry name" value="G_DYNAMIN_dom"/>
</dbReference>
<protein>
    <recommendedName>
        <fullName evidence="1">dynamin GTPase</fullName>
        <ecNumber evidence="1">3.6.5.5</ecNumber>
    </recommendedName>
</protein>